<evidence type="ECO:0000313" key="4">
    <source>
        <dbReference type="Proteomes" id="UP000095228"/>
    </source>
</evidence>
<sequence length="391" mass="42438">MKLNRKLRMGMVGGGRGAFIGAVHRMAARLDGEIDLVAGCFSSDPAKSKASGEDFFLDPSRVYASYAEMAKREAALPADQRIDFVSIVTRNNTHYAVAKAFLEAGIHVVCDKPLCFTLAEGRKLQALVKKSGLVFALTHNYTGYPMVKEAREWVRGGRLGRLLKIVVEYPQGYAITALEQQGDGAISNWRMDPSVSGASNCMGDIGTHAHNLARYITGLEIDEICAELSTFIPGRPLDDDGNCLIRFAGGARGILYASQISSGEENNLNIRVFGTKGSLQWFQENPNELIWKKADAPQEVHRRGNNYLSAAAQGAARTPFAHPEGFIEAFANVYRAAATAIADQVAGRKAPKAGYDYPTVDDGVAGLAFIESVVKSSKKGAKWVKFPKMKV</sequence>
<reference evidence="3 4" key="1">
    <citation type="submission" date="2016-06" db="EMBL/GenBank/DDBJ databases">
        <title>Three novel species with peptidoglycan cell walls form the new genus Lacunisphaera gen. nov. in the family Opitutaceae of the verrucomicrobial subdivision 4.</title>
        <authorList>
            <person name="Rast P."/>
            <person name="Gloeckner I."/>
            <person name="Jogler M."/>
            <person name="Boedeker C."/>
            <person name="Jeske O."/>
            <person name="Wiegand S."/>
            <person name="Reinhardt R."/>
            <person name="Schumann P."/>
            <person name="Rohde M."/>
            <person name="Spring S."/>
            <person name="Gloeckner F.O."/>
            <person name="Jogler C."/>
        </authorList>
    </citation>
    <scope>NUCLEOTIDE SEQUENCE [LARGE SCALE GENOMIC DNA]</scope>
    <source>
        <strain evidence="3 4">IG16b</strain>
    </source>
</reference>
<dbReference type="InterPro" id="IPR051317">
    <property type="entry name" value="Gfo/Idh/MocA_oxidoreduct"/>
</dbReference>
<dbReference type="SUPFAM" id="SSF55347">
    <property type="entry name" value="Glyceraldehyde-3-phosphate dehydrogenase-like, C-terminal domain"/>
    <property type="match status" value="1"/>
</dbReference>
<dbReference type="RefSeq" id="WP_069962597.1">
    <property type="nucleotide sequence ID" value="NZ_CP016094.1"/>
</dbReference>
<proteinExistence type="predicted"/>
<dbReference type="OrthoDB" id="9815825at2"/>
<dbReference type="GO" id="GO:0000166">
    <property type="term" value="F:nucleotide binding"/>
    <property type="evidence" value="ECO:0007669"/>
    <property type="project" value="InterPro"/>
</dbReference>
<evidence type="ECO:0000259" key="2">
    <source>
        <dbReference type="Pfam" id="PF22725"/>
    </source>
</evidence>
<dbReference type="InterPro" id="IPR036291">
    <property type="entry name" value="NAD(P)-bd_dom_sf"/>
</dbReference>
<evidence type="ECO:0000313" key="3">
    <source>
        <dbReference type="EMBL" id="AOS45450.1"/>
    </source>
</evidence>
<gene>
    <name evidence="3" type="primary">ydgJ</name>
    <name evidence="3" type="ORF">Verru16b_02531</name>
</gene>
<feature type="domain" description="Gfo/Idh/MocA-like oxidoreductase N-terminal" evidence="1">
    <location>
        <begin position="7"/>
        <end position="138"/>
    </location>
</feature>
<protein>
    <submittedName>
        <fullName evidence="3">Putative oxidoreductase YdgJ</fullName>
        <ecNumber evidence="3">1.-.-.-</ecNumber>
    </submittedName>
</protein>
<dbReference type="Proteomes" id="UP000095228">
    <property type="component" value="Chromosome"/>
</dbReference>
<dbReference type="InterPro" id="IPR000683">
    <property type="entry name" value="Gfo/Idh/MocA-like_OxRdtase_N"/>
</dbReference>
<name>A0A1D8AX51_9BACT</name>
<dbReference type="Pfam" id="PF01408">
    <property type="entry name" value="GFO_IDH_MocA"/>
    <property type="match status" value="1"/>
</dbReference>
<keyword evidence="3" id="KW-0560">Oxidoreductase</keyword>
<dbReference type="SUPFAM" id="SSF51735">
    <property type="entry name" value="NAD(P)-binding Rossmann-fold domains"/>
    <property type="match status" value="1"/>
</dbReference>
<evidence type="ECO:0000259" key="1">
    <source>
        <dbReference type="Pfam" id="PF01408"/>
    </source>
</evidence>
<dbReference type="InterPro" id="IPR055170">
    <property type="entry name" value="GFO_IDH_MocA-like_dom"/>
</dbReference>
<dbReference type="GO" id="GO:0016491">
    <property type="term" value="F:oxidoreductase activity"/>
    <property type="evidence" value="ECO:0007669"/>
    <property type="project" value="UniProtKB-KW"/>
</dbReference>
<keyword evidence="4" id="KW-1185">Reference proteome</keyword>
<dbReference type="AlphaFoldDB" id="A0A1D8AX51"/>
<dbReference type="Pfam" id="PF22725">
    <property type="entry name" value="GFO_IDH_MocA_C3"/>
    <property type="match status" value="1"/>
</dbReference>
<dbReference type="Gene3D" id="3.30.360.10">
    <property type="entry name" value="Dihydrodipicolinate Reductase, domain 2"/>
    <property type="match status" value="1"/>
</dbReference>
<feature type="domain" description="GFO/IDH/MocA-like oxidoreductase" evidence="2">
    <location>
        <begin position="148"/>
        <end position="279"/>
    </location>
</feature>
<dbReference type="EMBL" id="CP016094">
    <property type="protein sequence ID" value="AOS45450.1"/>
    <property type="molecule type" value="Genomic_DNA"/>
</dbReference>
<dbReference type="PANTHER" id="PTHR43708">
    <property type="entry name" value="CONSERVED EXPRESSED OXIDOREDUCTASE (EUROFUNG)"/>
    <property type="match status" value="1"/>
</dbReference>
<dbReference type="KEGG" id="obg:Verru16b_02531"/>
<dbReference type="STRING" id="1838286.Verru16b_02531"/>
<dbReference type="PANTHER" id="PTHR43708:SF3">
    <property type="entry name" value="OXIDOREDUCTASE"/>
    <property type="match status" value="1"/>
</dbReference>
<organism evidence="3 4">
    <name type="scientific">Lacunisphaera limnophila</name>
    <dbReference type="NCBI Taxonomy" id="1838286"/>
    <lineage>
        <taxon>Bacteria</taxon>
        <taxon>Pseudomonadati</taxon>
        <taxon>Verrucomicrobiota</taxon>
        <taxon>Opitutia</taxon>
        <taxon>Opitutales</taxon>
        <taxon>Opitutaceae</taxon>
        <taxon>Lacunisphaera</taxon>
    </lineage>
</organism>
<dbReference type="EC" id="1.-.-.-" evidence="3"/>
<dbReference type="PATRIC" id="fig|1838286.3.peg.2542"/>
<dbReference type="Gene3D" id="3.40.50.720">
    <property type="entry name" value="NAD(P)-binding Rossmann-like Domain"/>
    <property type="match status" value="1"/>
</dbReference>
<accession>A0A1D8AX51</accession>